<dbReference type="InterPro" id="IPR028204">
    <property type="entry name" value="Tricorn_C1"/>
</dbReference>
<dbReference type="Gene3D" id="3.30.750.44">
    <property type="match status" value="1"/>
</dbReference>
<evidence type="ECO:0000256" key="4">
    <source>
        <dbReference type="ARBA" id="ARBA00022670"/>
    </source>
</evidence>
<dbReference type="CDD" id="cd07562">
    <property type="entry name" value="Peptidase_S41_TRI"/>
    <property type="match status" value="1"/>
</dbReference>
<evidence type="ECO:0000313" key="11">
    <source>
        <dbReference type="Proteomes" id="UP001165089"/>
    </source>
</evidence>
<comment type="function">
    <text evidence="7">Degrades oligopeptides.</text>
</comment>
<dbReference type="Gene3D" id="2.120.10.60">
    <property type="entry name" value="Tricorn protease N-terminal domain"/>
    <property type="match status" value="1"/>
</dbReference>
<dbReference type="SMART" id="SM00245">
    <property type="entry name" value="TSPc"/>
    <property type="match status" value="1"/>
</dbReference>
<dbReference type="Pfam" id="PF14684">
    <property type="entry name" value="Tricorn_C1"/>
    <property type="match status" value="1"/>
</dbReference>
<sequence>MRFRSLVCLLVAGAALSAQALTPRFISFPDVHGDRVVFTWEDDLWLGSLKGGEARRLTTHPGVETMARFSPDGKWIAFSAQYDGGLEVYVMPAEGGAPRRLTFHGPAQVDGWTADSTKVLFHATYEYNVRPIDRLYAVDLAGHEPEPLPLAKAVQGAFSPDGSKLAFSTKGIPDYYWKRYKGGRHQDLWIGDLKAKRFEPLTDYVGRNSYPMWAQGKVLFVSDRGPSQLANLYEVDPATKAVTPLTDVKTFDVQQPSTDGHTVVFEQGGYLQALDLATRTVKQVPLTTVSDAWKVAPRTVNPRDWIQSMSLVGPTAVFEARGDVFLVPSDAAKPTVDLTKTPGIRERFPRLSPDGKRVAYFSDASGDYDLYVQPAEGGAAERIPTGLKTALYHLEWSPDGTKILFGDKSFALYVMDVATKKLTKLDESHELKNDQFTWEASDYAWSPDSQWVAYSFVAPNRNSRIFLANVATKQRIALTDGFFDSLDPRFDLDGSTLYFLSYSNFHTQLDASQDNHIQSAPTQVMAVKLKAGDDKGAFRIDAEGLQDRISPLPVKPGNFFHLKAGKGLVGWDEAPAGWDEAVEEEVYQPRGADKWKVHVFETGSKKETVLTDTVSDWTLDPAGQRVLIRKGPAFHAGDVAEWLKTKALPAKLDTDRMAMTVDPRAEWKQVFEDTWRWYRDFFYDVNMNGNDWAAIHDQFAAWLPSLNSRQELNWLLSQMVGQLCVSHTYVSGGDPGPGRPAPSLTFAGLLGADLKAEGGVYRFARVFGPTPYAPDLKAPLAGQVKEGEYLLAVDGKPLRAPEAVEAFLQVVKGQKVALTVNAKPTMAGARTVEVEPVANDGGLRYERWVADNIAKVDRLSGGQLGYMHLTAMGEQNIGQFDKYWRAFRYKKGLVVDVRGNGGGWTEFFMIDKLERQQVGFNVLRGMGPFRYPGTASDGRYVFLTNEQNGSDGEAFLEHVKARHLGTIVGVPSWGGLVGIINTQFTVDGGRVEQSNNAFYGKEGKWWVENHGVDPDVLLDNDPASLLEGHDRQLEVGVETLLKQLKDRPTPAFPPIPAYPKR</sequence>
<proteinExistence type="inferred from homology"/>
<dbReference type="Gene3D" id="3.90.226.10">
    <property type="entry name" value="2-enoyl-CoA Hydratase, Chain A, domain 1"/>
    <property type="match status" value="1"/>
</dbReference>
<dbReference type="InterPro" id="IPR036034">
    <property type="entry name" value="PDZ_sf"/>
</dbReference>
<keyword evidence="4 7" id="KW-0645">Protease</keyword>
<dbReference type="EC" id="3.4.21.-" evidence="7"/>
<dbReference type="SUPFAM" id="SSF52096">
    <property type="entry name" value="ClpP/crotonase"/>
    <property type="match status" value="1"/>
</dbReference>
<accession>A0ABQ5Q398</accession>
<feature type="signal peptide" evidence="8">
    <location>
        <begin position="1"/>
        <end position="20"/>
    </location>
</feature>
<keyword evidence="8" id="KW-0732">Signal</keyword>
<dbReference type="Proteomes" id="UP001165089">
    <property type="component" value="Unassembled WGS sequence"/>
</dbReference>
<evidence type="ECO:0000256" key="8">
    <source>
        <dbReference type="SAM" id="SignalP"/>
    </source>
</evidence>
<evidence type="ECO:0000256" key="1">
    <source>
        <dbReference type="ARBA" id="ARBA00004496"/>
    </source>
</evidence>
<evidence type="ECO:0000313" key="10">
    <source>
        <dbReference type="EMBL" id="GLH68910.1"/>
    </source>
</evidence>
<feature type="domain" description="Tail specific protease" evidence="9">
    <location>
        <begin position="815"/>
        <end position="1019"/>
    </location>
</feature>
<evidence type="ECO:0000256" key="7">
    <source>
        <dbReference type="PIRNR" id="PIRNR036421"/>
    </source>
</evidence>
<dbReference type="Gene3D" id="2.130.10.10">
    <property type="entry name" value="YVTN repeat-like/Quinoprotein amine dehydrogenase"/>
    <property type="match status" value="1"/>
</dbReference>
<evidence type="ECO:0000256" key="5">
    <source>
        <dbReference type="ARBA" id="ARBA00022801"/>
    </source>
</evidence>
<gene>
    <name evidence="10" type="ORF">GETHPA_04430</name>
</gene>
<dbReference type="PIRSF" id="PIRSF036421">
    <property type="entry name" value="Tricorn_protease"/>
    <property type="match status" value="1"/>
</dbReference>
<evidence type="ECO:0000256" key="6">
    <source>
        <dbReference type="ARBA" id="ARBA00022825"/>
    </source>
</evidence>
<keyword evidence="6 7" id="KW-0720">Serine protease</keyword>
<keyword evidence="3 7" id="KW-0963">Cytoplasm</keyword>
<dbReference type="InterPro" id="IPR005151">
    <property type="entry name" value="Tail-specific_protease"/>
</dbReference>
<dbReference type="SUPFAM" id="SSF82171">
    <property type="entry name" value="DPP6 N-terminal domain-like"/>
    <property type="match status" value="1"/>
</dbReference>
<dbReference type="EMBL" id="BSDD01000001">
    <property type="protein sequence ID" value="GLH68910.1"/>
    <property type="molecule type" value="Genomic_DNA"/>
</dbReference>
<dbReference type="Gene3D" id="2.30.42.10">
    <property type="match status" value="1"/>
</dbReference>
<evidence type="ECO:0000256" key="3">
    <source>
        <dbReference type="ARBA" id="ARBA00022490"/>
    </source>
</evidence>
<dbReference type="InterPro" id="IPR029414">
    <property type="entry name" value="Tricorn_PDZ"/>
</dbReference>
<comment type="subcellular location">
    <subcellularLocation>
        <location evidence="1 7">Cytoplasm</location>
    </subcellularLocation>
</comment>
<dbReference type="PANTHER" id="PTHR43253">
    <property type="entry name" value="TRICORN PROTEASE HOMOLOG 2-RELATED"/>
    <property type="match status" value="1"/>
</dbReference>
<organism evidence="10 11">
    <name type="scientific">Geothrix rubra</name>
    <dbReference type="NCBI Taxonomy" id="2927977"/>
    <lineage>
        <taxon>Bacteria</taxon>
        <taxon>Pseudomonadati</taxon>
        <taxon>Acidobacteriota</taxon>
        <taxon>Holophagae</taxon>
        <taxon>Holophagales</taxon>
        <taxon>Holophagaceae</taxon>
        <taxon>Geothrix</taxon>
    </lineage>
</organism>
<name>A0ABQ5Q398_9BACT</name>
<feature type="chain" id="PRO_5045198754" description="Tricorn protease homolog" evidence="8">
    <location>
        <begin position="21"/>
        <end position="1061"/>
    </location>
</feature>
<dbReference type="InterPro" id="IPR029045">
    <property type="entry name" value="ClpP/crotonase-like_dom_sf"/>
</dbReference>
<dbReference type="Pfam" id="PF14685">
    <property type="entry name" value="PDZ_Tricorn"/>
    <property type="match status" value="1"/>
</dbReference>
<protein>
    <recommendedName>
        <fullName evidence="7">Tricorn protease homolog</fullName>
        <ecNumber evidence="7">3.4.21.-</ecNumber>
    </recommendedName>
</protein>
<comment type="caution">
    <text evidence="10">The sequence shown here is derived from an EMBL/GenBank/DDBJ whole genome shotgun (WGS) entry which is preliminary data.</text>
</comment>
<evidence type="ECO:0000256" key="2">
    <source>
        <dbReference type="ARBA" id="ARBA00008524"/>
    </source>
</evidence>
<dbReference type="Pfam" id="PF03572">
    <property type="entry name" value="Peptidase_S41"/>
    <property type="match status" value="1"/>
</dbReference>
<dbReference type="InterPro" id="IPR012393">
    <property type="entry name" value="Tricorn_protease"/>
</dbReference>
<dbReference type="RefSeq" id="WP_285722557.1">
    <property type="nucleotide sequence ID" value="NZ_BSDD01000001.1"/>
</dbReference>
<dbReference type="SUPFAM" id="SSF50156">
    <property type="entry name" value="PDZ domain-like"/>
    <property type="match status" value="1"/>
</dbReference>
<dbReference type="Pfam" id="PF26550">
    <property type="entry name" value="Tricorn_2nd"/>
    <property type="match status" value="1"/>
</dbReference>
<evidence type="ECO:0000259" key="9">
    <source>
        <dbReference type="SMART" id="SM00245"/>
    </source>
</evidence>
<reference evidence="10 11" key="1">
    <citation type="journal article" date="2023" name="Antonie Van Leeuwenhoek">
        <title>Mesoterricola silvestris gen. nov., sp. nov., Mesoterricola sediminis sp. nov., Geothrix oryzae sp. nov., Geothrix edaphica sp. nov., Geothrix rubra sp. nov., and Geothrix limicola sp. nov., six novel members of Acidobacteriota isolated from soils.</title>
        <authorList>
            <person name="Itoh H."/>
            <person name="Sugisawa Y."/>
            <person name="Mise K."/>
            <person name="Xu Z."/>
            <person name="Kuniyasu M."/>
            <person name="Ushijima N."/>
            <person name="Kawano K."/>
            <person name="Kobayashi E."/>
            <person name="Shiratori Y."/>
            <person name="Masuda Y."/>
            <person name="Senoo K."/>
        </authorList>
    </citation>
    <scope>NUCLEOTIDE SEQUENCE [LARGE SCALE GENOMIC DNA]</scope>
    <source>
        <strain evidence="10 11">Red803</strain>
    </source>
</reference>
<dbReference type="GO" id="GO:0006508">
    <property type="term" value="P:proteolysis"/>
    <property type="evidence" value="ECO:0007669"/>
    <property type="project" value="UniProtKB-KW"/>
</dbReference>
<dbReference type="PANTHER" id="PTHR43253:SF1">
    <property type="entry name" value="TRICORN PROTEASE HOMOLOG 2-RELATED"/>
    <property type="match status" value="1"/>
</dbReference>
<keyword evidence="5 7" id="KW-0378">Hydrolase</keyword>
<dbReference type="InterPro" id="IPR015943">
    <property type="entry name" value="WD40/YVTN_repeat-like_dom_sf"/>
</dbReference>
<dbReference type="GO" id="GO:0008233">
    <property type="term" value="F:peptidase activity"/>
    <property type="evidence" value="ECO:0007669"/>
    <property type="project" value="UniProtKB-KW"/>
</dbReference>
<dbReference type="Pfam" id="PF26549">
    <property type="entry name" value="Tricorn_N"/>
    <property type="match status" value="1"/>
</dbReference>
<comment type="similarity">
    <text evidence="2 7">Belongs to the peptidase S41B family.</text>
</comment>
<keyword evidence="11" id="KW-1185">Reference proteome</keyword>